<dbReference type="PROSITE" id="PS51704">
    <property type="entry name" value="GP_PDE"/>
    <property type="match status" value="1"/>
</dbReference>
<protein>
    <submittedName>
        <fullName evidence="3">Glycerophosphoryl diester phosphodiesterase</fullName>
    </submittedName>
</protein>
<dbReference type="Pfam" id="PF03009">
    <property type="entry name" value="GDPD"/>
    <property type="match status" value="1"/>
</dbReference>
<dbReference type="OrthoDB" id="384721at2"/>
<name>A0A561PQW3_9BACT</name>
<dbReference type="GO" id="GO:0006644">
    <property type="term" value="P:phospholipid metabolic process"/>
    <property type="evidence" value="ECO:0007669"/>
    <property type="project" value="TreeGrafter"/>
</dbReference>
<dbReference type="AlphaFoldDB" id="A0A561PQW3"/>
<organism evidence="3 4">
    <name type="scientific">Chitinophaga polysaccharea</name>
    <dbReference type="NCBI Taxonomy" id="1293035"/>
    <lineage>
        <taxon>Bacteria</taxon>
        <taxon>Pseudomonadati</taxon>
        <taxon>Bacteroidota</taxon>
        <taxon>Chitinophagia</taxon>
        <taxon>Chitinophagales</taxon>
        <taxon>Chitinophagaceae</taxon>
        <taxon>Chitinophaga</taxon>
    </lineage>
</organism>
<dbReference type="GO" id="GO:0006580">
    <property type="term" value="P:ethanolamine metabolic process"/>
    <property type="evidence" value="ECO:0007669"/>
    <property type="project" value="TreeGrafter"/>
</dbReference>
<proteinExistence type="predicted"/>
<dbReference type="Gene3D" id="3.20.20.190">
    <property type="entry name" value="Phosphatidylinositol (PI) phosphodiesterase"/>
    <property type="match status" value="1"/>
</dbReference>
<dbReference type="CDD" id="cd08566">
    <property type="entry name" value="GDPD_AtGDE_like"/>
    <property type="match status" value="1"/>
</dbReference>
<evidence type="ECO:0000256" key="1">
    <source>
        <dbReference type="SAM" id="SignalP"/>
    </source>
</evidence>
<comment type="caution">
    <text evidence="3">The sequence shown here is derived from an EMBL/GenBank/DDBJ whole genome shotgun (WGS) entry which is preliminary data.</text>
</comment>
<dbReference type="GO" id="GO:0070291">
    <property type="term" value="P:N-acylethanolamine metabolic process"/>
    <property type="evidence" value="ECO:0007669"/>
    <property type="project" value="TreeGrafter"/>
</dbReference>
<feature type="chain" id="PRO_5022191046" evidence="1">
    <location>
        <begin position="19"/>
        <end position="289"/>
    </location>
</feature>
<feature type="signal peptide" evidence="1">
    <location>
        <begin position="1"/>
        <end position="18"/>
    </location>
</feature>
<dbReference type="PANTHER" id="PTHR46320">
    <property type="entry name" value="GLYCEROPHOSPHODIESTER PHOSPHODIESTERASE 1"/>
    <property type="match status" value="1"/>
</dbReference>
<sequence>MKYLLLLFVCSVSLQLQAQQTRPVDAILDEFYHHPEHIMVAAHRAAHTKYPENSLAAIREAIAEGIDIVEIDVHATKDKVLVIMHDDNITRATGKKGKIADYTYQELLQFPLLFNGQPTTEKIPTFEEVLQLTKGKIMVDIDFKEDSVEFAKQTIDMVAAHQMEDQVLFFIYEPPFATQLRSFNARLPIMPRAHNVTEINDIERMSTHLGKFPAIHIDDSFYADALVQGITSKGTRIWINSLGKYDKMEAKQAGSGFDQLRKDARFANVLQTDYPERLLAYLRKQGLHR</sequence>
<dbReference type="GO" id="GO:0008889">
    <property type="term" value="F:glycerophosphodiester phosphodiesterase activity"/>
    <property type="evidence" value="ECO:0007669"/>
    <property type="project" value="TreeGrafter"/>
</dbReference>
<reference evidence="3 4" key="1">
    <citation type="submission" date="2019-06" db="EMBL/GenBank/DDBJ databases">
        <title>Sorghum-associated microbial communities from plants grown in Nebraska, USA.</title>
        <authorList>
            <person name="Schachtman D."/>
        </authorList>
    </citation>
    <scope>NUCLEOTIDE SEQUENCE [LARGE SCALE GENOMIC DNA]</scope>
    <source>
        <strain evidence="3 4">1209</strain>
    </source>
</reference>
<dbReference type="Proteomes" id="UP000320811">
    <property type="component" value="Unassembled WGS sequence"/>
</dbReference>
<feature type="domain" description="GP-PDE" evidence="2">
    <location>
        <begin position="38"/>
        <end position="282"/>
    </location>
</feature>
<accession>A0A561PQW3</accession>
<evidence type="ECO:0000313" key="3">
    <source>
        <dbReference type="EMBL" id="TWF40498.1"/>
    </source>
</evidence>
<keyword evidence="1" id="KW-0732">Signal</keyword>
<keyword evidence="4" id="KW-1185">Reference proteome</keyword>
<gene>
    <name evidence="3" type="ORF">FHW36_104180</name>
</gene>
<dbReference type="EMBL" id="VIWO01000004">
    <property type="protein sequence ID" value="TWF40498.1"/>
    <property type="molecule type" value="Genomic_DNA"/>
</dbReference>
<dbReference type="GO" id="GO:0005886">
    <property type="term" value="C:plasma membrane"/>
    <property type="evidence" value="ECO:0007669"/>
    <property type="project" value="TreeGrafter"/>
</dbReference>
<dbReference type="SUPFAM" id="SSF51695">
    <property type="entry name" value="PLC-like phosphodiesterases"/>
    <property type="match status" value="1"/>
</dbReference>
<dbReference type="InterPro" id="IPR030395">
    <property type="entry name" value="GP_PDE_dom"/>
</dbReference>
<evidence type="ECO:0000259" key="2">
    <source>
        <dbReference type="PROSITE" id="PS51704"/>
    </source>
</evidence>
<dbReference type="PANTHER" id="PTHR46320:SF1">
    <property type="entry name" value="GLYCEROPHOSPHODIESTER PHOSPHODIESTERASE 1"/>
    <property type="match status" value="1"/>
</dbReference>
<evidence type="ECO:0000313" key="4">
    <source>
        <dbReference type="Proteomes" id="UP000320811"/>
    </source>
</evidence>
<dbReference type="InterPro" id="IPR017946">
    <property type="entry name" value="PLC-like_Pdiesterase_TIM-brl"/>
</dbReference>
<dbReference type="RefSeq" id="WP_145670496.1">
    <property type="nucleotide sequence ID" value="NZ_VIWO01000004.1"/>
</dbReference>